<proteinExistence type="predicted"/>
<evidence type="ECO:0000313" key="2">
    <source>
        <dbReference type="Proteomes" id="UP001470230"/>
    </source>
</evidence>
<reference evidence="1 2" key="1">
    <citation type="submission" date="2024-04" db="EMBL/GenBank/DDBJ databases">
        <title>Tritrichomonas musculus Genome.</title>
        <authorList>
            <person name="Alves-Ferreira E."/>
            <person name="Grigg M."/>
            <person name="Lorenzi H."/>
            <person name="Galac M."/>
        </authorList>
    </citation>
    <scope>NUCLEOTIDE SEQUENCE [LARGE SCALE GENOMIC DNA]</scope>
    <source>
        <strain evidence="1 2">EAF2021</strain>
    </source>
</reference>
<dbReference type="Proteomes" id="UP001470230">
    <property type="component" value="Unassembled WGS sequence"/>
</dbReference>
<name>A0ABR2K203_9EUKA</name>
<keyword evidence="2" id="KW-1185">Reference proteome</keyword>
<evidence type="ECO:0000313" key="1">
    <source>
        <dbReference type="EMBL" id="KAK8884120.1"/>
    </source>
</evidence>
<evidence type="ECO:0008006" key="3">
    <source>
        <dbReference type="Google" id="ProtNLM"/>
    </source>
</evidence>
<organism evidence="1 2">
    <name type="scientific">Tritrichomonas musculus</name>
    <dbReference type="NCBI Taxonomy" id="1915356"/>
    <lineage>
        <taxon>Eukaryota</taxon>
        <taxon>Metamonada</taxon>
        <taxon>Parabasalia</taxon>
        <taxon>Tritrichomonadida</taxon>
        <taxon>Tritrichomonadidae</taxon>
        <taxon>Tritrichomonas</taxon>
    </lineage>
</organism>
<sequence length="129" mass="14660">MTFAILASGLGYNDVAEFCEYNDFPIMDESSFYDYLHFFDQILDNLVGKICSEKLEAALQKEKFIVGFDAGWAHRRNANQCIGIMIDLLTGLIVSFQIVHHGPENSINLTSTQQHSKSMEKIALKNFFE</sequence>
<protein>
    <recommendedName>
        <fullName evidence="3">DDE Tnp4 domain-containing protein</fullName>
    </recommendedName>
</protein>
<accession>A0ABR2K203</accession>
<dbReference type="EMBL" id="JAPFFF010000008">
    <property type="protein sequence ID" value="KAK8884120.1"/>
    <property type="molecule type" value="Genomic_DNA"/>
</dbReference>
<gene>
    <name evidence="1" type="ORF">M9Y10_043225</name>
</gene>
<comment type="caution">
    <text evidence="1">The sequence shown here is derived from an EMBL/GenBank/DDBJ whole genome shotgun (WGS) entry which is preliminary data.</text>
</comment>